<evidence type="ECO:0000313" key="12">
    <source>
        <dbReference type="WBParaSite" id="SPAL_0000592700.1"/>
    </source>
</evidence>
<organism evidence="11 12">
    <name type="scientific">Strongyloides papillosus</name>
    <name type="common">Intestinal threadworm</name>
    <dbReference type="NCBI Taxonomy" id="174720"/>
    <lineage>
        <taxon>Eukaryota</taxon>
        <taxon>Metazoa</taxon>
        <taxon>Ecdysozoa</taxon>
        <taxon>Nematoda</taxon>
        <taxon>Chromadorea</taxon>
        <taxon>Rhabditida</taxon>
        <taxon>Tylenchina</taxon>
        <taxon>Panagrolaimomorpha</taxon>
        <taxon>Strongyloidoidea</taxon>
        <taxon>Strongyloididae</taxon>
        <taxon>Strongyloides</taxon>
    </lineage>
</organism>
<keyword evidence="8 10" id="KW-0496">Mitochondrion</keyword>
<dbReference type="Pfam" id="PF02936">
    <property type="entry name" value="COX4"/>
    <property type="match status" value="1"/>
</dbReference>
<protein>
    <recommendedName>
        <fullName evidence="10">Cytochrome c oxidase subunit 4</fullName>
    </recommendedName>
</protein>
<dbReference type="InterPro" id="IPR013288">
    <property type="entry name" value="Cyt_c_oxidase_su4"/>
</dbReference>
<comment type="pathway">
    <text evidence="10">Energy metabolism; oxidative phosphorylation.</text>
</comment>
<comment type="similarity">
    <text evidence="2 10">Belongs to the cytochrome c oxidase IV family.</text>
</comment>
<evidence type="ECO:0000256" key="10">
    <source>
        <dbReference type="RuleBase" id="RU367145"/>
    </source>
</evidence>
<dbReference type="InterPro" id="IPR036639">
    <property type="entry name" value="Cyt_c_oxidase_su4_sf"/>
</dbReference>
<accession>A0A0N5BIZ9</accession>
<evidence type="ECO:0000256" key="9">
    <source>
        <dbReference type="ARBA" id="ARBA00023136"/>
    </source>
</evidence>
<dbReference type="GO" id="GO:0006123">
    <property type="term" value="P:mitochondrial electron transport, cytochrome c to oxygen"/>
    <property type="evidence" value="ECO:0007669"/>
    <property type="project" value="InterPro"/>
</dbReference>
<keyword evidence="3" id="KW-0812">Transmembrane</keyword>
<keyword evidence="7" id="KW-0560">Oxidoreductase</keyword>
<evidence type="ECO:0000256" key="4">
    <source>
        <dbReference type="ARBA" id="ARBA00022792"/>
    </source>
</evidence>
<sequence length="188" mass="22085">MSLSRNLQPARCTNLAKFIRSIHLTRPATGHTVEYWWGHEMAAGREVVGHGYNGDELYQDRLDHWYPSIRFRKEDSVIAPIRKKELGDWKALSNEEKKLLYRYSYKQTLAEFEAPTGYWKVITATCLVMLGITTLYGTFLSNKVFYHTPPTIDNEWKEASNERKLVLEKGWIVGPAKYYDYENNKWKK</sequence>
<comment type="function">
    <text evidence="10">Component of the cytochrome c oxidase, the last enzyme in the mitochondrial electron transport chain which drives oxidative phosphorylation.</text>
</comment>
<dbReference type="Proteomes" id="UP000046392">
    <property type="component" value="Unplaced"/>
</dbReference>
<evidence type="ECO:0000256" key="2">
    <source>
        <dbReference type="ARBA" id="ARBA00008135"/>
    </source>
</evidence>
<dbReference type="STRING" id="174720.A0A0N5BIZ9"/>
<keyword evidence="6" id="KW-1133">Transmembrane helix</keyword>
<dbReference type="WBParaSite" id="SPAL_0000592700.1">
    <property type="protein sequence ID" value="SPAL_0000592700.1"/>
    <property type="gene ID" value="SPAL_0000592700"/>
</dbReference>
<evidence type="ECO:0000256" key="6">
    <source>
        <dbReference type="ARBA" id="ARBA00022989"/>
    </source>
</evidence>
<dbReference type="FunFam" id="1.10.442.10:FF:000001">
    <property type="entry name" value="Cytochrome c oxidase subunit 4 isoform 1"/>
    <property type="match status" value="1"/>
</dbReference>
<dbReference type="CDD" id="cd00922">
    <property type="entry name" value="Cyt_c_Oxidase_IV"/>
    <property type="match status" value="1"/>
</dbReference>
<evidence type="ECO:0000256" key="8">
    <source>
        <dbReference type="ARBA" id="ARBA00023128"/>
    </source>
</evidence>
<dbReference type="InterPro" id="IPR004203">
    <property type="entry name" value="Cyt_c_oxidase_su4_fam"/>
</dbReference>
<evidence type="ECO:0000256" key="3">
    <source>
        <dbReference type="ARBA" id="ARBA00022692"/>
    </source>
</evidence>
<dbReference type="GO" id="GO:0016491">
    <property type="term" value="F:oxidoreductase activity"/>
    <property type="evidence" value="ECO:0007669"/>
    <property type="project" value="UniProtKB-KW"/>
</dbReference>
<evidence type="ECO:0000256" key="5">
    <source>
        <dbReference type="ARBA" id="ARBA00022946"/>
    </source>
</evidence>
<reference evidence="12" key="1">
    <citation type="submission" date="2017-02" db="UniProtKB">
        <authorList>
            <consortium name="WormBaseParasite"/>
        </authorList>
    </citation>
    <scope>IDENTIFICATION</scope>
</reference>
<comment type="subunit">
    <text evidence="10">Component of the cytochrome c oxidase (complex IV, CIV), a multisubunit enzyme composed of 14 subunits.</text>
</comment>
<name>A0A0N5BIZ9_STREA</name>
<dbReference type="Gene3D" id="1.10.442.10">
    <property type="entry name" value="Cytochrome c oxidase subunit IV"/>
    <property type="match status" value="1"/>
</dbReference>
<dbReference type="GO" id="GO:0045277">
    <property type="term" value="C:respiratory chain complex IV"/>
    <property type="evidence" value="ECO:0007669"/>
    <property type="project" value="InterPro"/>
</dbReference>
<comment type="subcellular location">
    <subcellularLocation>
        <location evidence="1 10">Mitochondrion inner membrane</location>
        <topology evidence="1 10">Single-pass membrane protein</topology>
    </subcellularLocation>
</comment>
<dbReference type="PRINTS" id="PR01873">
    <property type="entry name" value="CYTCOXIDASE4"/>
</dbReference>
<dbReference type="SUPFAM" id="SSF81406">
    <property type="entry name" value="Mitochondrial cytochrome c oxidase subunit IV"/>
    <property type="match status" value="1"/>
</dbReference>
<keyword evidence="4 10" id="KW-0999">Mitochondrion inner membrane</keyword>
<evidence type="ECO:0000256" key="1">
    <source>
        <dbReference type="ARBA" id="ARBA00004434"/>
    </source>
</evidence>
<keyword evidence="9" id="KW-0472">Membrane</keyword>
<evidence type="ECO:0000313" key="11">
    <source>
        <dbReference type="Proteomes" id="UP000046392"/>
    </source>
</evidence>
<keyword evidence="5" id="KW-0809">Transit peptide</keyword>
<evidence type="ECO:0000256" key="7">
    <source>
        <dbReference type="ARBA" id="ARBA00023002"/>
    </source>
</evidence>
<proteinExistence type="inferred from homology"/>
<dbReference type="GO" id="GO:0005743">
    <property type="term" value="C:mitochondrial inner membrane"/>
    <property type="evidence" value="ECO:0007669"/>
    <property type="project" value="UniProtKB-SubCell"/>
</dbReference>
<dbReference type="PANTHER" id="PTHR10707:SF10">
    <property type="entry name" value="CYTOCHROME C OXIDASE SUBUNIT 4"/>
    <property type="match status" value="1"/>
</dbReference>
<keyword evidence="11" id="KW-1185">Reference proteome</keyword>
<dbReference type="UniPathway" id="UPA00705"/>
<dbReference type="AlphaFoldDB" id="A0A0N5BIZ9"/>
<dbReference type="PANTHER" id="PTHR10707">
    <property type="entry name" value="CYTOCHROME C OXIDASE SUBUNIT IV"/>
    <property type="match status" value="1"/>
</dbReference>